<reference evidence="1 2" key="1">
    <citation type="submission" date="2019-04" db="EMBL/GenBank/DDBJ databases">
        <authorList>
            <consortium name="NARMS: The National Antimicrobial Resistance Monitoring System"/>
        </authorList>
    </citation>
    <scope>NUCLEOTIDE SEQUENCE [LARGE SCALE GENOMIC DNA]</scope>
    <source>
        <strain evidence="1 2">FSIS11919500</strain>
    </source>
</reference>
<evidence type="ECO:0000313" key="1">
    <source>
        <dbReference type="EMBL" id="EFC2248687.1"/>
    </source>
</evidence>
<dbReference type="AlphaFoldDB" id="A0A0L1C929"/>
<dbReference type="EMBL" id="AASEPP010000055">
    <property type="protein sequence ID" value="EFC2248687.1"/>
    <property type="molecule type" value="Genomic_DNA"/>
</dbReference>
<gene>
    <name evidence="1" type="ORF">E5H86_23370</name>
</gene>
<protein>
    <submittedName>
        <fullName evidence="1">Uncharacterized protein</fullName>
    </submittedName>
</protein>
<name>A0A0L1C929_ECOLX</name>
<dbReference type="PROSITE" id="PS51257">
    <property type="entry name" value="PROKAR_LIPOPROTEIN"/>
    <property type="match status" value="1"/>
</dbReference>
<dbReference type="RefSeq" id="WP_050938899.1">
    <property type="nucleotide sequence ID" value="NZ_BFWG01000049.1"/>
</dbReference>
<accession>A0A0L1C929</accession>
<proteinExistence type="predicted"/>
<dbReference type="Proteomes" id="UP000531916">
    <property type="component" value="Unassembled WGS sequence"/>
</dbReference>
<organism evidence="1 2">
    <name type="scientific">Escherichia coli</name>
    <dbReference type="NCBI Taxonomy" id="562"/>
    <lineage>
        <taxon>Bacteria</taxon>
        <taxon>Pseudomonadati</taxon>
        <taxon>Pseudomonadota</taxon>
        <taxon>Gammaproteobacteria</taxon>
        <taxon>Enterobacterales</taxon>
        <taxon>Enterobacteriaceae</taxon>
        <taxon>Escherichia</taxon>
    </lineage>
</organism>
<evidence type="ECO:0000313" key="2">
    <source>
        <dbReference type="Proteomes" id="UP000531916"/>
    </source>
</evidence>
<comment type="caution">
    <text evidence="1">The sequence shown here is derived from an EMBL/GenBank/DDBJ whole genome shotgun (WGS) entry which is preliminary data.</text>
</comment>
<sequence length="191" mass="20904">MLSKKLLLVCVSCLVLSACSVDEIAAVNKQISDGAFALTGALRGNNSSTADNGMPLLSQKAPTKREKRENVTEIPVDVDTAAGRLKRYYKFYSNEEVDAIRNNGTTDGKWQASAIKDHGHIWDAMPGSYYKMGSDWDGGQFDDHLTIEVEKNGKGSRLYITYASPAPGHLKEATLAPLFKHVKDVAEGRVR</sequence>